<dbReference type="Pfam" id="PF06022">
    <property type="entry name" value="Cir_Bir_Yir"/>
    <property type="match status" value="1"/>
</dbReference>
<proteinExistence type="predicted"/>
<evidence type="ECO:0000313" key="1">
    <source>
        <dbReference type="EMBL" id="ETB56472.1"/>
    </source>
</evidence>
<gene>
    <name evidence="1" type="ORF">YYC_05545</name>
</gene>
<accession>V7PCH0</accession>
<dbReference type="NCBIfam" id="TIGR01590">
    <property type="entry name" value="yir-bir-cir_Pla"/>
    <property type="match status" value="1"/>
</dbReference>
<dbReference type="AlphaFoldDB" id="V7PCH0"/>
<dbReference type="InterPro" id="IPR006477">
    <property type="entry name" value="Yir_bir_cir"/>
</dbReference>
<organism evidence="1 2">
    <name type="scientific">Plasmodium yoelii 17X</name>
    <dbReference type="NCBI Taxonomy" id="1323249"/>
    <lineage>
        <taxon>Eukaryota</taxon>
        <taxon>Sar</taxon>
        <taxon>Alveolata</taxon>
        <taxon>Apicomplexa</taxon>
        <taxon>Aconoidasida</taxon>
        <taxon>Haemosporida</taxon>
        <taxon>Plasmodiidae</taxon>
        <taxon>Plasmodium</taxon>
        <taxon>Plasmodium (Vinckeia)</taxon>
    </lineage>
</organism>
<keyword evidence="2" id="KW-1185">Reference proteome</keyword>
<protein>
    <submittedName>
        <fullName evidence="1">Uncharacterized protein</fullName>
    </submittedName>
</protein>
<dbReference type="OrthoDB" id="534666at2759"/>
<sequence>MNSKVCESINTIDMYFDDDSKNPGEYNFMELLNRFSSDCNYSSDEEKIISGFIMLLNMIGEEYIDSEKLVEYAILWLINKLNQKKENGTMILENFYTDNIKTNNCYKEHITDSDENINKNVIEKKIRSMDIDIKDISNFYDAFKSLCNMYSEVDIDNYQCKTCLENAGELFEKYEKLKNALDINKGMIIPGINPYCVRDKYYIVLILYNLNTNLIYVPSMYV</sequence>
<dbReference type="EMBL" id="KI635821">
    <property type="protein sequence ID" value="ETB56472.1"/>
    <property type="molecule type" value="Genomic_DNA"/>
</dbReference>
<name>V7PCH0_PLAYE</name>
<reference evidence="1 2" key="1">
    <citation type="submission" date="2013-11" db="EMBL/GenBank/DDBJ databases">
        <title>The Genome Sequence of Plasmodium yoelii 17X.</title>
        <authorList>
            <consortium name="The Broad Institute Genomics Platform"/>
            <consortium name="The Broad Institute Genome Sequencing Center for Infectious Disease"/>
            <person name="Neafsey D."/>
            <person name="Adams J."/>
            <person name="Walker B."/>
            <person name="Young S.K."/>
            <person name="Zeng Q."/>
            <person name="Gargeya S."/>
            <person name="Fitzgerald M."/>
            <person name="Haas B."/>
            <person name="Abouelleil A."/>
            <person name="Alvarado L."/>
            <person name="Chapman S.B."/>
            <person name="Gainer-Dewar J."/>
            <person name="Goldberg J."/>
            <person name="Griggs A."/>
            <person name="Gujja S."/>
            <person name="Hansen M."/>
            <person name="Howarth C."/>
            <person name="Imamovic A."/>
            <person name="Ireland A."/>
            <person name="Larimer J."/>
            <person name="McCowan C."/>
            <person name="Murphy C."/>
            <person name="Pearson M."/>
            <person name="Poon T.W."/>
            <person name="Priest M."/>
            <person name="Roberts A."/>
            <person name="Saif S."/>
            <person name="Shea T."/>
            <person name="Sykes S."/>
            <person name="Wortman J."/>
            <person name="Nusbaum C."/>
            <person name="Birren B."/>
        </authorList>
    </citation>
    <scope>NUCLEOTIDE SEQUENCE [LARGE SCALE GENOMIC DNA]</scope>
    <source>
        <strain evidence="1 2">17X</strain>
    </source>
</reference>
<evidence type="ECO:0000313" key="2">
    <source>
        <dbReference type="Proteomes" id="UP000018538"/>
    </source>
</evidence>
<dbReference type="Proteomes" id="UP000018538">
    <property type="component" value="Unassembled WGS sequence"/>
</dbReference>